<dbReference type="Pfam" id="PF13424">
    <property type="entry name" value="TPR_12"/>
    <property type="match status" value="1"/>
</dbReference>
<dbReference type="Pfam" id="PF13181">
    <property type="entry name" value="TPR_8"/>
    <property type="match status" value="1"/>
</dbReference>
<dbReference type="PANTHER" id="PTHR45641">
    <property type="entry name" value="TETRATRICOPEPTIDE REPEAT PROTEIN (AFU_ORTHOLOGUE AFUA_6G03870)"/>
    <property type="match status" value="1"/>
</dbReference>
<evidence type="ECO:0000256" key="3">
    <source>
        <dbReference type="PROSITE-ProRule" id="PRU00339"/>
    </source>
</evidence>
<comment type="caution">
    <text evidence="5">The sequence shown here is derived from an EMBL/GenBank/DDBJ whole genome shotgun (WGS) entry which is preliminary data.</text>
</comment>
<evidence type="ECO:0000313" key="6">
    <source>
        <dbReference type="Proteomes" id="UP000225706"/>
    </source>
</evidence>
<reference evidence="6" key="1">
    <citation type="journal article" date="2017" name="bioRxiv">
        <title>Comparative analysis of the genomes of Stylophora pistillata and Acropora digitifera provides evidence for extensive differences between species of corals.</title>
        <authorList>
            <person name="Voolstra C.R."/>
            <person name="Li Y."/>
            <person name="Liew Y.J."/>
            <person name="Baumgarten S."/>
            <person name="Zoccola D."/>
            <person name="Flot J.-F."/>
            <person name="Tambutte S."/>
            <person name="Allemand D."/>
            <person name="Aranda M."/>
        </authorList>
    </citation>
    <scope>NUCLEOTIDE SEQUENCE [LARGE SCALE GENOMIC DNA]</scope>
</reference>
<dbReference type="InterPro" id="IPR019734">
    <property type="entry name" value="TPR_rpt"/>
</dbReference>
<keyword evidence="1" id="KW-0677">Repeat</keyword>
<organism evidence="5 6">
    <name type="scientific">Stylophora pistillata</name>
    <name type="common">Smooth cauliflower coral</name>
    <dbReference type="NCBI Taxonomy" id="50429"/>
    <lineage>
        <taxon>Eukaryota</taxon>
        <taxon>Metazoa</taxon>
        <taxon>Cnidaria</taxon>
        <taxon>Anthozoa</taxon>
        <taxon>Hexacorallia</taxon>
        <taxon>Scleractinia</taxon>
        <taxon>Astrocoeniina</taxon>
        <taxon>Pocilloporidae</taxon>
        <taxon>Stylophora</taxon>
    </lineage>
</organism>
<accession>A0A2B4S460</accession>
<dbReference type="SUPFAM" id="SSF48452">
    <property type="entry name" value="TPR-like"/>
    <property type="match status" value="1"/>
</dbReference>
<dbReference type="Proteomes" id="UP000225706">
    <property type="component" value="Unassembled WGS sequence"/>
</dbReference>
<evidence type="ECO:0000256" key="2">
    <source>
        <dbReference type="ARBA" id="ARBA00022803"/>
    </source>
</evidence>
<dbReference type="PROSITE" id="PS50293">
    <property type="entry name" value="TPR_REGION"/>
    <property type="match status" value="1"/>
</dbReference>
<feature type="region of interest" description="Disordered" evidence="4">
    <location>
        <begin position="53"/>
        <end position="73"/>
    </location>
</feature>
<gene>
    <name evidence="5" type="primary">NPHP3</name>
    <name evidence="5" type="ORF">AWC38_SpisGene9900</name>
</gene>
<dbReference type="PROSITE" id="PS50005">
    <property type="entry name" value="TPR"/>
    <property type="match status" value="1"/>
</dbReference>
<proteinExistence type="predicted"/>
<sequence length="525" mass="59208">MATALEYSAEQINCYRICYVATDVLTEDLRIIFKREWNSRFKTTLGEWKDKPNNGLDFWNGESPRNRSRNKDKELLQTEEQRQALEQQLHTSVLPFCILPPKPANDVSDRESEVNEIDQKLKALKSSNDDGLSTLYLSGNPESGKSQLASLVAKTCYDAAKEIPSVTSFVITLNAENSETLLESYISFAGHCKSLEYAVTNTLNSTERSTGEKITGLKNVDNWGDCVEKLAGGQRATTETILSKTNPSYHKSMTTAITLAVKEAITTDEVINHLFTFLPLCSPQPILQDIAINYIMEMDEKFKDKEWISSRINRCSRLLIEEEEGGVYIRVHGVVRYVLDSLKTYCVKDMEIKTVFGVVESFVSFDDLDSFIIGTKIVPHLREFIINAKYLLANEDISQVGKIGVISLQGYLNGCETLGIMCLDHCEYQTAIKYYEEALDIPLKEFGPEYVDVAVSYGNLSSVYRDLGDFDRANDYHARALDILLKQLVPEHVHVATSHNNLGPVYSDLGDFYQAKDYQSRALDT</sequence>
<name>A0A2B4S460_STYPI</name>
<evidence type="ECO:0000256" key="1">
    <source>
        <dbReference type="ARBA" id="ARBA00022737"/>
    </source>
</evidence>
<dbReference type="InterPro" id="IPR011990">
    <property type="entry name" value="TPR-like_helical_dom_sf"/>
</dbReference>
<evidence type="ECO:0000256" key="4">
    <source>
        <dbReference type="SAM" id="MobiDB-lite"/>
    </source>
</evidence>
<protein>
    <submittedName>
        <fullName evidence="5">Nephrocystin-3</fullName>
    </submittedName>
</protein>
<keyword evidence="6" id="KW-1185">Reference proteome</keyword>
<feature type="repeat" description="TPR" evidence="3">
    <location>
        <begin position="454"/>
        <end position="487"/>
    </location>
</feature>
<evidence type="ECO:0000313" key="5">
    <source>
        <dbReference type="EMBL" id="PFX25484.1"/>
    </source>
</evidence>
<dbReference type="Gene3D" id="1.25.40.10">
    <property type="entry name" value="Tetratricopeptide repeat domain"/>
    <property type="match status" value="1"/>
</dbReference>
<dbReference type="OrthoDB" id="5986190at2759"/>
<dbReference type="PANTHER" id="PTHR45641:SF19">
    <property type="entry name" value="NEPHROCYSTIN-3"/>
    <property type="match status" value="1"/>
</dbReference>
<dbReference type="AlphaFoldDB" id="A0A2B4S460"/>
<keyword evidence="2 3" id="KW-0802">TPR repeat</keyword>
<dbReference type="EMBL" id="LSMT01000150">
    <property type="protein sequence ID" value="PFX25484.1"/>
    <property type="molecule type" value="Genomic_DNA"/>
</dbReference>